<dbReference type="EMBL" id="SLTU01000001">
    <property type="protein sequence ID" value="TDA76312.1"/>
    <property type="molecule type" value="Genomic_DNA"/>
</dbReference>
<reference evidence="3" key="4">
    <citation type="submission" date="2023-10" db="EMBL/GenBank/DDBJ databases">
        <title>Genome of Potential pathogenic bacteria in Crohn's disease.</title>
        <authorList>
            <person name="Rodriguez-Palacios A."/>
        </authorList>
    </citation>
    <scope>NUCLEOTIDE SEQUENCE</scope>
    <source>
        <strain evidence="3">CavFT-hAR62</strain>
    </source>
</reference>
<organism evidence="2 10">
    <name type="scientific">Phocaeicola dorei</name>
    <dbReference type="NCBI Taxonomy" id="357276"/>
    <lineage>
        <taxon>Bacteria</taxon>
        <taxon>Pseudomonadati</taxon>
        <taxon>Bacteroidota</taxon>
        <taxon>Bacteroidia</taxon>
        <taxon>Bacteroidales</taxon>
        <taxon>Bacteroidaceae</taxon>
        <taxon>Phocaeicola</taxon>
    </lineage>
</organism>
<evidence type="ECO:0000313" key="7">
    <source>
        <dbReference type="Proteomes" id="UP000283678"/>
    </source>
</evidence>
<evidence type="ECO:0000313" key="9">
    <source>
        <dbReference type="Proteomes" id="UP000294834"/>
    </source>
</evidence>
<evidence type="ECO:0000313" key="5">
    <source>
        <dbReference type="EMBL" id="TDA76312.1"/>
    </source>
</evidence>
<reference evidence="2 10" key="2">
    <citation type="journal article" date="2019" name="Nat. Med.">
        <title>A library of human gut bacterial isolates paired with longitudinal multiomics data enables mechanistic microbiome research.</title>
        <authorList>
            <person name="Poyet M."/>
            <person name="Groussin M."/>
            <person name="Gibbons S.M."/>
            <person name="Avila-Pacheco J."/>
            <person name="Jiang X."/>
            <person name="Kearney S.M."/>
            <person name="Perrotta A.R."/>
            <person name="Berdy B."/>
            <person name="Zhao S."/>
            <person name="Lieberman T.D."/>
            <person name="Swanson P.K."/>
            <person name="Smith M."/>
            <person name="Roesemann S."/>
            <person name="Alexander J.E."/>
            <person name="Rich S.A."/>
            <person name="Livny J."/>
            <person name="Vlamakis H."/>
            <person name="Clish C."/>
            <person name="Bullock K."/>
            <person name="Deik A."/>
            <person name="Scott J."/>
            <person name="Pierce K.A."/>
            <person name="Xavier R.J."/>
            <person name="Alm E.J."/>
        </authorList>
    </citation>
    <scope>NUCLEOTIDE SEQUENCE [LARGE SCALE GENOMIC DNA]</scope>
    <source>
        <strain evidence="2 10">BIOML-A5</strain>
    </source>
</reference>
<dbReference type="Proteomes" id="UP000294527">
    <property type="component" value="Unassembled WGS sequence"/>
</dbReference>
<feature type="chain" id="PRO_5014231904" evidence="1">
    <location>
        <begin position="23"/>
        <end position="164"/>
    </location>
</feature>
<feature type="signal peptide" evidence="1">
    <location>
        <begin position="1"/>
        <end position="22"/>
    </location>
</feature>
<evidence type="ECO:0000313" key="2">
    <source>
        <dbReference type="EMBL" id="KAA5385228.1"/>
    </source>
</evidence>
<evidence type="ECO:0000313" key="6">
    <source>
        <dbReference type="EMBL" id="TDB07353.1"/>
    </source>
</evidence>
<dbReference type="KEGG" id="bdh:GV66_14750"/>
<sequence>MKTKFYFLVISLLAICSVCLPACDNDEKGDVTKPVIDLIEPEEGAVLKIGNEKGVHFEMNLSDDVMLKSYKINIHNNFDHHGHDSRAAGQKNIAFTFDKVYDVSGLKNTKVHHHDIVIPADAAPGDYHLMVWCTDAAGNQTEVARNIVLSADGGTETEHDHDHE</sequence>
<dbReference type="Proteomes" id="UP000347681">
    <property type="component" value="Unassembled WGS sequence"/>
</dbReference>
<dbReference type="EMBL" id="SLTX01000001">
    <property type="protein sequence ID" value="TDB07353.1"/>
    <property type="molecule type" value="Genomic_DNA"/>
</dbReference>
<evidence type="ECO:0000313" key="8">
    <source>
        <dbReference type="Proteomes" id="UP000294527"/>
    </source>
</evidence>
<protein>
    <submittedName>
        <fullName evidence="2">DUF4625 domain-containing protein</fullName>
    </submittedName>
</protein>
<keyword evidence="1" id="KW-0732">Signal</keyword>
<proteinExistence type="predicted"/>
<dbReference type="EMBL" id="QRZL01000009">
    <property type="protein sequence ID" value="RGV77151.1"/>
    <property type="molecule type" value="Genomic_DNA"/>
</dbReference>
<dbReference type="InterPro" id="IPR027829">
    <property type="entry name" value="DUF4625"/>
</dbReference>
<evidence type="ECO:0000313" key="4">
    <source>
        <dbReference type="EMBL" id="RGV77151.1"/>
    </source>
</evidence>
<dbReference type="EMBL" id="JAWDEV010000001">
    <property type="protein sequence ID" value="MDU0269146.1"/>
    <property type="molecule type" value="Genomic_DNA"/>
</dbReference>
<dbReference type="AlphaFoldDB" id="A0A0K2HLX0"/>
<dbReference type="Proteomes" id="UP000283678">
    <property type="component" value="Unassembled WGS sequence"/>
</dbReference>
<dbReference type="EMBL" id="VVZB01000002">
    <property type="protein sequence ID" value="KAA5385228.1"/>
    <property type="molecule type" value="Genomic_DNA"/>
</dbReference>
<evidence type="ECO:0000256" key="1">
    <source>
        <dbReference type="SAM" id="SignalP"/>
    </source>
</evidence>
<accession>A0A0K2HLX0</accession>
<reference evidence="8 9" key="3">
    <citation type="journal article" date="2019" name="Nat. Microbiol.">
        <title>Genomic variation and strain-specific functional adaptation in the human gut microbiome during early life.</title>
        <authorList>
            <person name="Vatanen T."/>
            <person name="Plichta D.R."/>
            <person name="Somani J."/>
            <person name="Munch P.C."/>
            <person name="Arthur T.D."/>
            <person name="Hall A.B."/>
            <person name="Rudolf S."/>
            <person name="Oakeley E.J."/>
            <person name="Ke X."/>
            <person name="Young R.A."/>
            <person name="Haiser H.J."/>
            <person name="Kolde R."/>
            <person name="Yassour M."/>
            <person name="Luopajarvi K."/>
            <person name="Siljander H."/>
            <person name="Virtanen S.M."/>
            <person name="Ilonen J."/>
            <person name="Uibo R."/>
            <person name="Tillmann V."/>
            <person name="Mokurov S."/>
            <person name="Dorshakova N."/>
            <person name="Porter J.A."/>
            <person name="McHardy A.C."/>
            <person name="Lahdesmaki H."/>
            <person name="Vlamakis H."/>
            <person name="Huttenhower C."/>
            <person name="Knip M."/>
            <person name="Xavier R.J."/>
        </authorList>
    </citation>
    <scope>NUCLEOTIDE SEQUENCE [LARGE SCALE GENOMIC DNA]</scope>
    <source>
        <strain evidence="5 8">RJX1047</strain>
        <strain evidence="6 9">RJX1052</strain>
    </source>
</reference>
<evidence type="ECO:0000313" key="3">
    <source>
        <dbReference type="EMBL" id="MDU0269146.1"/>
    </source>
</evidence>
<comment type="caution">
    <text evidence="2">The sequence shown here is derived from an EMBL/GenBank/DDBJ whole genome shotgun (WGS) entry which is preliminary data.</text>
</comment>
<evidence type="ECO:0000313" key="10">
    <source>
        <dbReference type="Proteomes" id="UP000347681"/>
    </source>
</evidence>
<dbReference type="Proteomes" id="UP000294834">
    <property type="component" value="Unassembled WGS sequence"/>
</dbReference>
<name>A0A0K2HLX0_9BACT</name>
<gene>
    <name evidence="4" type="ORF">DWW04_10825</name>
    <name evidence="5" type="ORF">E1I98_08070</name>
    <name evidence="6" type="ORF">E1J06_07970</name>
    <name evidence="2" type="ORF">F2Y61_05180</name>
    <name evidence="3" type="ORF">RVH45_04380</name>
</gene>
<dbReference type="RefSeq" id="WP_007843823.1">
    <property type="nucleotide sequence ID" value="NZ_BAABYF010000001.1"/>
</dbReference>
<dbReference type="Pfam" id="PF15418">
    <property type="entry name" value="DUF4625"/>
    <property type="match status" value="1"/>
</dbReference>
<dbReference type="Proteomes" id="UP001181086">
    <property type="component" value="Unassembled WGS sequence"/>
</dbReference>
<reference evidence="4 7" key="1">
    <citation type="submission" date="2018-08" db="EMBL/GenBank/DDBJ databases">
        <title>A genome reference for cultivated species of the human gut microbiota.</title>
        <authorList>
            <person name="Zou Y."/>
            <person name="Xue W."/>
            <person name="Luo G."/>
        </authorList>
    </citation>
    <scope>NUCLEOTIDE SEQUENCE [LARGE SCALE GENOMIC DNA]</scope>
    <source>
        <strain evidence="4 7">AF14-1AC</strain>
    </source>
</reference>